<proteinExistence type="predicted"/>
<accession>A0A9Q5Z930</accession>
<dbReference type="AlphaFoldDB" id="A0A9Q5Z930"/>
<dbReference type="Proteomes" id="UP000222310">
    <property type="component" value="Unassembled WGS sequence"/>
</dbReference>
<sequence length="112" mass="11933">MCAFSLPLPGVAIAWLAAGLRVVGRRLRLGRVDDDGGFLRLVGGLRRVQVGFDAANGVLLHTVFHAEGGGGLRRGGGDILSQEVSRGAQTYKSNAHDLIPFVVDAPMMDCRY</sequence>
<gene>
    <name evidence="1" type="ORF">VF08_23320</name>
</gene>
<name>A0A9Q5Z930_NOSLI</name>
<dbReference type="EMBL" id="LAHD01000078">
    <property type="protein sequence ID" value="PHK00805.1"/>
    <property type="molecule type" value="Genomic_DNA"/>
</dbReference>
<reference evidence="1 2" key="1">
    <citation type="submission" date="2015-02" db="EMBL/GenBank/DDBJ databases">
        <title>Nostoc linckia genome annotation.</title>
        <authorList>
            <person name="Zhou Z."/>
        </authorList>
    </citation>
    <scope>NUCLEOTIDE SEQUENCE [LARGE SCALE GENOMIC DNA]</scope>
    <source>
        <strain evidence="2">z8</strain>
    </source>
</reference>
<evidence type="ECO:0000313" key="2">
    <source>
        <dbReference type="Proteomes" id="UP000222310"/>
    </source>
</evidence>
<evidence type="ECO:0000313" key="1">
    <source>
        <dbReference type="EMBL" id="PHK00805.1"/>
    </source>
</evidence>
<organism evidence="1 2">
    <name type="scientific">Nostoc linckia z8</name>
    <dbReference type="NCBI Taxonomy" id="1628746"/>
    <lineage>
        <taxon>Bacteria</taxon>
        <taxon>Bacillati</taxon>
        <taxon>Cyanobacteriota</taxon>
        <taxon>Cyanophyceae</taxon>
        <taxon>Nostocales</taxon>
        <taxon>Nostocaceae</taxon>
        <taxon>Nostoc</taxon>
    </lineage>
</organism>
<comment type="caution">
    <text evidence="1">The sequence shown here is derived from an EMBL/GenBank/DDBJ whole genome shotgun (WGS) entry which is preliminary data.</text>
</comment>
<protein>
    <submittedName>
        <fullName evidence="1">Uncharacterized protein</fullName>
    </submittedName>
</protein>